<protein>
    <submittedName>
        <fullName evidence="1">Uncharacterized protein</fullName>
    </submittedName>
</protein>
<name>A0A482IW37_9BURK</name>
<evidence type="ECO:0000313" key="1">
    <source>
        <dbReference type="EMBL" id="QBP11677.1"/>
    </source>
</evidence>
<evidence type="ECO:0000313" key="2">
    <source>
        <dbReference type="Proteomes" id="UP000253772"/>
    </source>
</evidence>
<sequence length="121" mass="13679">MGGCSGRAIGSAEGRYRAAPPQANVARMLIDEADAEQVERAWRRLMPFDRGVLRMHYIWQAPASAMCRRLRIRHNPPSVLDLAIAHARREIGKVLNSMAKMQAEVSERLRANIRHVDYCAL</sequence>
<dbReference type="OrthoDB" id="9114367at2"/>
<dbReference type="AlphaFoldDB" id="A0A482IW37"/>
<organism evidence="1 2">
    <name type="scientific">Cupriavidus metallidurans</name>
    <dbReference type="NCBI Taxonomy" id="119219"/>
    <lineage>
        <taxon>Bacteria</taxon>
        <taxon>Pseudomonadati</taxon>
        <taxon>Pseudomonadota</taxon>
        <taxon>Betaproteobacteria</taxon>
        <taxon>Burkholderiales</taxon>
        <taxon>Burkholderiaceae</taxon>
        <taxon>Cupriavidus</taxon>
    </lineage>
</organism>
<gene>
    <name evidence="1" type="ORF">DDF84_010130</name>
</gene>
<reference evidence="1 2" key="1">
    <citation type="submission" date="2019-03" db="EMBL/GenBank/DDBJ databases">
        <title>Comparative insights into the high quality Complete genome sequence of highly metal resistant Cupriavidus metallidurans strain BS1 isolated from a gold-copper mine.</title>
        <authorList>
            <person name="Mazhar H.S."/>
            <person name="Rensing C."/>
        </authorList>
    </citation>
    <scope>NUCLEOTIDE SEQUENCE [LARGE SCALE GENOMIC DNA]</scope>
    <source>
        <strain evidence="1 2">BS1</strain>
    </source>
</reference>
<dbReference type="EMBL" id="CP037900">
    <property type="protein sequence ID" value="QBP11677.1"/>
    <property type="molecule type" value="Genomic_DNA"/>
</dbReference>
<dbReference type="Proteomes" id="UP000253772">
    <property type="component" value="Chromosome c1"/>
</dbReference>
<accession>A0A482IW37</accession>
<proteinExistence type="predicted"/>